<proteinExistence type="predicted"/>
<comment type="caution">
    <text evidence="1">The sequence shown here is derived from an EMBL/GenBank/DDBJ whole genome shotgun (WGS) entry which is preliminary data.</text>
</comment>
<gene>
    <name evidence="1" type="ORF">FJY68_12285</name>
</gene>
<reference evidence="1" key="1">
    <citation type="submission" date="2019-03" db="EMBL/GenBank/DDBJ databases">
        <title>Lake Tanganyika Metagenome-Assembled Genomes (MAGs).</title>
        <authorList>
            <person name="Tran P."/>
        </authorList>
    </citation>
    <scope>NUCLEOTIDE SEQUENCE</scope>
    <source>
        <strain evidence="1">K_DeepCast_150m_m2_040</strain>
    </source>
</reference>
<feature type="non-terminal residue" evidence="1">
    <location>
        <position position="156"/>
    </location>
</feature>
<dbReference type="AlphaFoldDB" id="A0A937XGB2"/>
<sequence>MLRASDVYKLIHQGVFGPGHLVASEQRARAGLKVELQELATRVKGQRARVASQSPVKELIEEIDPRGKLVRVNLGPLVASQSRMETAEYRRQNVGWVAEAMVESAARVPGTPEQMRRRLAAAVGWCRVNLPGEADALGRLAFTTAESGYPAMHHSL</sequence>
<dbReference type="Proteomes" id="UP000779900">
    <property type="component" value="Unassembled WGS sequence"/>
</dbReference>
<protein>
    <submittedName>
        <fullName evidence="1">Uncharacterized protein</fullName>
    </submittedName>
</protein>
<accession>A0A937XGB2</accession>
<organism evidence="1 2">
    <name type="scientific">candidate division WOR-3 bacterium</name>
    <dbReference type="NCBI Taxonomy" id="2052148"/>
    <lineage>
        <taxon>Bacteria</taxon>
        <taxon>Bacteria division WOR-3</taxon>
    </lineage>
</organism>
<evidence type="ECO:0000313" key="2">
    <source>
        <dbReference type="Proteomes" id="UP000779900"/>
    </source>
</evidence>
<evidence type="ECO:0000313" key="1">
    <source>
        <dbReference type="EMBL" id="MBM3332602.1"/>
    </source>
</evidence>
<dbReference type="EMBL" id="VGIR01000106">
    <property type="protein sequence ID" value="MBM3332602.1"/>
    <property type="molecule type" value="Genomic_DNA"/>
</dbReference>
<name>A0A937XGB2_UNCW3</name>